<feature type="domain" description="EamA" evidence="7">
    <location>
        <begin position="154"/>
        <end position="283"/>
    </location>
</feature>
<keyword evidence="4 6" id="KW-1133">Transmembrane helix</keyword>
<evidence type="ECO:0000256" key="2">
    <source>
        <dbReference type="ARBA" id="ARBA00009853"/>
    </source>
</evidence>
<dbReference type="Pfam" id="PF00892">
    <property type="entry name" value="EamA"/>
    <property type="match status" value="2"/>
</dbReference>
<evidence type="ECO:0000256" key="4">
    <source>
        <dbReference type="ARBA" id="ARBA00022989"/>
    </source>
</evidence>
<protein>
    <submittedName>
        <fullName evidence="8">DMT family transporter</fullName>
    </submittedName>
</protein>
<dbReference type="EMBL" id="JBHRXE010000064">
    <property type="protein sequence ID" value="MFC3571562.1"/>
    <property type="molecule type" value="Genomic_DNA"/>
</dbReference>
<feature type="transmembrane region" description="Helical" evidence="6">
    <location>
        <begin position="99"/>
        <end position="121"/>
    </location>
</feature>
<comment type="similarity">
    <text evidence="2">Belongs to the drug/metabolite transporter (DMT) superfamily. 10 TMS drug/metabolite exporter (DME) (TC 2.A.7.3) family.</text>
</comment>
<name>A0ABV7S450_9RHOB</name>
<feature type="domain" description="EamA" evidence="7">
    <location>
        <begin position="13"/>
        <end position="144"/>
    </location>
</feature>
<feature type="transmembrane region" description="Helical" evidence="6">
    <location>
        <begin position="72"/>
        <end position="93"/>
    </location>
</feature>
<keyword evidence="3 6" id="KW-0812">Transmembrane</keyword>
<proteinExistence type="inferred from homology"/>
<feature type="transmembrane region" description="Helical" evidence="6">
    <location>
        <begin position="179"/>
        <end position="202"/>
    </location>
</feature>
<feature type="transmembrane region" description="Helical" evidence="6">
    <location>
        <begin position="240"/>
        <end position="260"/>
    </location>
</feature>
<feature type="transmembrane region" description="Helical" evidence="6">
    <location>
        <begin position="266"/>
        <end position="284"/>
    </location>
</feature>
<feature type="transmembrane region" description="Helical" evidence="6">
    <location>
        <begin position="38"/>
        <end position="60"/>
    </location>
</feature>
<dbReference type="RefSeq" id="WP_379033521.1">
    <property type="nucleotide sequence ID" value="NZ_JBHRXE010000064.1"/>
</dbReference>
<reference evidence="9" key="1">
    <citation type="journal article" date="2019" name="Int. J. Syst. Evol. Microbiol.">
        <title>The Global Catalogue of Microorganisms (GCM) 10K type strain sequencing project: providing services to taxonomists for standard genome sequencing and annotation.</title>
        <authorList>
            <consortium name="The Broad Institute Genomics Platform"/>
            <consortium name="The Broad Institute Genome Sequencing Center for Infectious Disease"/>
            <person name="Wu L."/>
            <person name="Ma J."/>
        </authorList>
    </citation>
    <scope>NUCLEOTIDE SEQUENCE [LARGE SCALE GENOMIC DNA]</scope>
    <source>
        <strain evidence="9">VKM B-3226</strain>
    </source>
</reference>
<comment type="caution">
    <text evidence="8">The sequence shown here is derived from an EMBL/GenBank/DDBJ whole genome shotgun (WGS) entry which is preliminary data.</text>
</comment>
<feature type="transmembrane region" description="Helical" evidence="6">
    <location>
        <begin position="130"/>
        <end position="148"/>
    </location>
</feature>
<evidence type="ECO:0000256" key="3">
    <source>
        <dbReference type="ARBA" id="ARBA00022692"/>
    </source>
</evidence>
<keyword evidence="5 6" id="KW-0472">Membrane</keyword>
<dbReference type="InterPro" id="IPR037185">
    <property type="entry name" value="EmrE-like"/>
</dbReference>
<gene>
    <name evidence="8" type="ORF">ACFOMP_19110</name>
</gene>
<feature type="transmembrane region" description="Helical" evidence="6">
    <location>
        <begin position="208"/>
        <end position="228"/>
    </location>
</feature>
<accession>A0ABV7S450</accession>
<keyword evidence="9" id="KW-1185">Reference proteome</keyword>
<evidence type="ECO:0000256" key="6">
    <source>
        <dbReference type="SAM" id="Phobius"/>
    </source>
</evidence>
<dbReference type="Gene3D" id="1.10.3730.20">
    <property type="match status" value="1"/>
</dbReference>
<evidence type="ECO:0000313" key="8">
    <source>
        <dbReference type="EMBL" id="MFC3571562.1"/>
    </source>
</evidence>
<feature type="transmembrane region" description="Helical" evidence="6">
    <location>
        <begin position="12"/>
        <end position="32"/>
    </location>
</feature>
<evidence type="ECO:0000256" key="5">
    <source>
        <dbReference type="ARBA" id="ARBA00023136"/>
    </source>
</evidence>
<dbReference type="SUPFAM" id="SSF103481">
    <property type="entry name" value="Multidrug resistance efflux transporter EmrE"/>
    <property type="match status" value="2"/>
</dbReference>
<evidence type="ECO:0000259" key="7">
    <source>
        <dbReference type="Pfam" id="PF00892"/>
    </source>
</evidence>
<evidence type="ECO:0000313" key="9">
    <source>
        <dbReference type="Proteomes" id="UP001595596"/>
    </source>
</evidence>
<dbReference type="InterPro" id="IPR000620">
    <property type="entry name" value="EamA_dom"/>
</dbReference>
<comment type="subcellular location">
    <subcellularLocation>
        <location evidence="1">Membrane</location>
        <topology evidence="1">Multi-pass membrane protein</topology>
    </subcellularLocation>
</comment>
<sequence length="303" mass="32021">MTQGPATTRSDLSGIFWMLTAGLCFVGVNGTVRWLGQALPAAEGAFIRFAFGLLLLVPALGPALRRGFPPRIWGLFALRGGLHVLAVILWFYAMARITVAEVTAIGFLNPIVVTVGAALLMGERVSWRRALAIAVALAGAMIVLRPGIRALEPGHLAQLGASVTFGLSYLVAKRLSDHVPASVVVAMMSLTVCVGLAPIAALHWVTPSLLQCAVLACTALFATAGHYAMTRAFISAPLTVTQPVTLLQLIWASLLGALVFAEPVDLWVLVGGAVMIGAISYITWREARLRRGLVTPPPGATRD</sequence>
<organism evidence="8 9">
    <name type="scientific">Paracoccus simplex</name>
    <dbReference type="NCBI Taxonomy" id="2086346"/>
    <lineage>
        <taxon>Bacteria</taxon>
        <taxon>Pseudomonadati</taxon>
        <taxon>Pseudomonadota</taxon>
        <taxon>Alphaproteobacteria</taxon>
        <taxon>Rhodobacterales</taxon>
        <taxon>Paracoccaceae</taxon>
        <taxon>Paracoccus</taxon>
    </lineage>
</organism>
<dbReference type="PANTHER" id="PTHR22911:SF6">
    <property type="entry name" value="SOLUTE CARRIER FAMILY 35 MEMBER G1"/>
    <property type="match status" value="1"/>
</dbReference>
<dbReference type="PANTHER" id="PTHR22911">
    <property type="entry name" value="ACYL-MALONYL CONDENSING ENZYME-RELATED"/>
    <property type="match status" value="1"/>
</dbReference>
<dbReference type="Proteomes" id="UP001595596">
    <property type="component" value="Unassembled WGS sequence"/>
</dbReference>
<evidence type="ECO:0000256" key="1">
    <source>
        <dbReference type="ARBA" id="ARBA00004141"/>
    </source>
</evidence>